<name>A0A1D2M9Y8_ORCCI</name>
<organism evidence="2 3">
    <name type="scientific">Orchesella cincta</name>
    <name type="common">Springtail</name>
    <name type="synonym">Podura cincta</name>
    <dbReference type="NCBI Taxonomy" id="48709"/>
    <lineage>
        <taxon>Eukaryota</taxon>
        <taxon>Metazoa</taxon>
        <taxon>Ecdysozoa</taxon>
        <taxon>Arthropoda</taxon>
        <taxon>Hexapoda</taxon>
        <taxon>Collembola</taxon>
        <taxon>Entomobryomorpha</taxon>
        <taxon>Entomobryoidea</taxon>
        <taxon>Orchesellidae</taxon>
        <taxon>Orchesellinae</taxon>
        <taxon>Orchesella</taxon>
    </lineage>
</organism>
<comment type="caution">
    <text evidence="2">The sequence shown here is derived from an EMBL/GenBank/DDBJ whole genome shotgun (WGS) entry which is preliminary data.</text>
</comment>
<feature type="signal peptide" evidence="1">
    <location>
        <begin position="1"/>
        <end position="22"/>
    </location>
</feature>
<gene>
    <name evidence="2" type="ORF">Ocin01_16885</name>
</gene>
<sequence length="165" mass="18689">MVGNPLIFQVLALVALQGISMAVDPLSAFYPDVTNCYKGIARENEKEAVERNQDGKEACKGQFNDESSICFKACILQDEYMMFRLDHPESVLPKNLGREAEEEFYNKMEEERIGTNYTVTPGTTAFQLCHFMGISINVITESYNPEFQRLIDELGKCQPLSEQTL</sequence>
<evidence type="ECO:0000313" key="3">
    <source>
        <dbReference type="Proteomes" id="UP000094527"/>
    </source>
</evidence>
<protein>
    <submittedName>
        <fullName evidence="2">Uncharacterized protein</fullName>
    </submittedName>
</protein>
<accession>A0A1D2M9Y8</accession>
<feature type="chain" id="PRO_5008903679" evidence="1">
    <location>
        <begin position="23"/>
        <end position="165"/>
    </location>
</feature>
<dbReference type="AlphaFoldDB" id="A0A1D2M9Y8"/>
<evidence type="ECO:0000313" key="2">
    <source>
        <dbReference type="EMBL" id="ODM89797.1"/>
    </source>
</evidence>
<proteinExistence type="predicted"/>
<keyword evidence="1" id="KW-0732">Signal</keyword>
<keyword evidence="3" id="KW-1185">Reference proteome</keyword>
<dbReference type="Proteomes" id="UP000094527">
    <property type="component" value="Unassembled WGS sequence"/>
</dbReference>
<reference evidence="2 3" key="1">
    <citation type="journal article" date="2016" name="Genome Biol. Evol.">
        <title>Gene Family Evolution Reflects Adaptation to Soil Environmental Stressors in the Genome of the Collembolan Orchesella cincta.</title>
        <authorList>
            <person name="Faddeeva-Vakhrusheva A."/>
            <person name="Derks M.F."/>
            <person name="Anvar S.Y."/>
            <person name="Agamennone V."/>
            <person name="Suring W."/>
            <person name="Smit S."/>
            <person name="van Straalen N.M."/>
            <person name="Roelofs D."/>
        </authorList>
    </citation>
    <scope>NUCLEOTIDE SEQUENCE [LARGE SCALE GENOMIC DNA]</scope>
    <source>
        <tissue evidence="2">Mixed pool</tissue>
    </source>
</reference>
<dbReference type="EMBL" id="LJIJ01002354">
    <property type="protein sequence ID" value="ODM89797.1"/>
    <property type="molecule type" value="Genomic_DNA"/>
</dbReference>
<evidence type="ECO:0000256" key="1">
    <source>
        <dbReference type="SAM" id="SignalP"/>
    </source>
</evidence>